<dbReference type="RefSeq" id="WP_186804757.1">
    <property type="nucleotide sequence ID" value="NZ_CP019646.1"/>
</dbReference>
<dbReference type="Gene3D" id="3.30.700.10">
    <property type="entry name" value="Glycoprotein, Type 4 Pilin"/>
    <property type="match status" value="1"/>
</dbReference>
<keyword evidence="3" id="KW-1185">Reference proteome</keyword>
<dbReference type="PROSITE" id="PS00409">
    <property type="entry name" value="PROKAR_NTER_METHYL"/>
    <property type="match status" value="1"/>
</dbReference>
<reference evidence="3" key="1">
    <citation type="submission" date="2017-02" db="EMBL/GenBank/DDBJ databases">
        <title>Comparative genomics and description of representatives of a novel lineage of planctomycetes thriving in anoxic sediments.</title>
        <authorList>
            <person name="Spring S."/>
            <person name="Bunk B."/>
            <person name="Sproer C."/>
        </authorList>
    </citation>
    <scope>NUCLEOTIDE SEQUENCE [LARGE SCALE GENOMIC DNA]</scope>
    <source>
        <strain evidence="3">SM-Chi-D1</strain>
    </source>
</reference>
<dbReference type="SUPFAM" id="SSF54523">
    <property type="entry name" value="Pili subunits"/>
    <property type="match status" value="1"/>
</dbReference>
<gene>
    <name evidence="2" type="primary">xcpT_22</name>
    <name evidence="2" type="ORF">SMSP2_02873</name>
</gene>
<evidence type="ECO:0000313" key="3">
    <source>
        <dbReference type="Proteomes" id="UP000188181"/>
    </source>
</evidence>
<sequence>MKHKRGFTLIELLVVISIIAVLMAILMPALTKVREQAKDVICKSNMRQWAIVFAGYNNDNDNLYPRGWHGVAADDGGQYIWAAALKPYYDDVALLMCPSATKTQDDAQLKQKCWSFPKMDIDGSQPYRYMSGLQGSYTVNHWLGQPVYPQGRPKENYWRRTGHPEANNVPLLLEGPMWLARPDDTDRPSKYNGQNAWNEVSGALGEMARVTVQRHGKRSGTTNATFMDGSMRQVGLKELWTLKWHKQFDTKNRCTLAGGMEKSYWPEWMRDFKDY</sequence>
<dbReference type="NCBIfam" id="TIGR02532">
    <property type="entry name" value="IV_pilin_GFxxxE"/>
    <property type="match status" value="1"/>
</dbReference>
<dbReference type="KEGG" id="pbas:SMSP2_02873"/>
<dbReference type="InterPro" id="IPR045584">
    <property type="entry name" value="Pilin-like"/>
</dbReference>
<evidence type="ECO:0000256" key="1">
    <source>
        <dbReference type="SAM" id="Phobius"/>
    </source>
</evidence>
<organism evidence="2 3">
    <name type="scientific">Limihaloglobus sulfuriphilus</name>
    <dbReference type="NCBI Taxonomy" id="1851148"/>
    <lineage>
        <taxon>Bacteria</taxon>
        <taxon>Pseudomonadati</taxon>
        <taxon>Planctomycetota</taxon>
        <taxon>Phycisphaerae</taxon>
        <taxon>Sedimentisphaerales</taxon>
        <taxon>Sedimentisphaeraceae</taxon>
        <taxon>Limihaloglobus</taxon>
    </lineage>
</organism>
<dbReference type="AlphaFoldDB" id="A0A1Q2MJ92"/>
<accession>A0A1Q2MJ92</accession>
<keyword evidence="1" id="KW-0812">Transmembrane</keyword>
<keyword evidence="1" id="KW-1133">Transmembrane helix</keyword>
<dbReference type="PANTHER" id="PTHR30093">
    <property type="entry name" value="GENERAL SECRETION PATHWAY PROTEIN G"/>
    <property type="match status" value="1"/>
</dbReference>
<name>A0A1Q2MJ92_9BACT</name>
<dbReference type="STRING" id="1851148.SMSP2_02873"/>
<keyword evidence="1" id="KW-0472">Membrane</keyword>
<dbReference type="Pfam" id="PF07963">
    <property type="entry name" value="N_methyl"/>
    <property type="match status" value="1"/>
</dbReference>
<dbReference type="Proteomes" id="UP000188181">
    <property type="component" value="Chromosome"/>
</dbReference>
<protein>
    <submittedName>
        <fullName evidence="2">PilD-dependent protein PddA</fullName>
    </submittedName>
</protein>
<evidence type="ECO:0000313" key="2">
    <source>
        <dbReference type="EMBL" id="AQQ72487.1"/>
    </source>
</evidence>
<dbReference type="InterPro" id="IPR012902">
    <property type="entry name" value="N_methyl_site"/>
</dbReference>
<dbReference type="EMBL" id="CP019646">
    <property type="protein sequence ID" value="AQQ72487.1"/>
    <property type="molecule type" value="Genomic_DNA"/>
</dbReference>
<feature type="transmembrane region" description="Helical" evidence="1">
    <location>
        <begin position="12"/>
        <end position="30"/>
    </location>
</feature>
<dbReference type="PANTHER" id="PTHR30093:SF2">
    <property type="entry name" value="TYPE II SECRETION SYSTEM PROTEIN H"/>
    <property type="match status" value="1"/>
</dbReference>
<proteinExistence type="predicted"/>